<dbReference type="SUPFAM" id="SSF53474">
    <property type="entry name" value="alpha/beta-Hydrolases"/>
    <property type="match status" value="1"/>
</dbReference>
<dbReference type="OrthoDB" id="2152029at2759"/>
<evidence type="ECO:0000259" key="2">
    <source>
        <dbReference type="Pfam" id="PF07859"/>
    </source>
</evidence>
<name>A0A7D8YZ03_VANHU</name>
<dbReference type="Proteomes" id="UP000473826">
    <property type="component" value="Unassembled WGS sequence"/>
</dbReference>
<reference evidence="3 4" key="1">
    <citation type="journal article" date="2019" name="PLoS Genet.">
        <title>Convergent evolution of linked mating-type loci in basidiomycete fungi.</title>
        <authorList>
            <person name="Sun S."/>
            <person name="Coelho M.A."/>
            <person name="Heitman J."/>
            <person name="Nowrousian M."/>
        </authorList>
    </citation>
    <scope>NUCLEOTIDE SEQUENCE [LARGE SCALE GENOMIC DNA]</scope>
    <source>
        <strain evidence="3 4">CBS 4282</strain>
    </source>
</reference>
<dbReference type="PANTHER" id="PTHR48081:SF8">
    <property type="entry name" value="ALPHA_BETA HYDROLASE FOLD-3 DOMAIN-CONTAINING PROTEIN-RELATED"/>
    <property type="match status" value="1"/>
</dbReference>
<evidence type="ECO:0000313" key="4">
    <source>
        <dbReference type="Proteomes" id="UP000473826"/>
    </source>
</evidence>
<dbReference type="Gene3D" id="3.40.50.1820">
    <property type="entry name" value="alpha/beta hydrolase"/>
    <property type="match status" value="1"/>
</dbReference>
<dbReference type="EMBL" id="QKWK01000016">
    <property type="protein sequence ID" value="TXT04307.1"/>
    <property type="molecule type" value="Genomic_DNA"/>
</dbReference>
<gene>
    <name evidence="3" type="ORF">VHUM_04194</name>
</gene>
<sequence>MANISTLRTAPSPRAANGRSRGLAALLTVSAQLGAAFTAPIWALTYLFTQPRIPFKIYLMAKIFRIATTINPGLIARESAAEAADVPAKPLIPASAEQWASVTLTKVTAPLAPAFQDAVAKPDGVVAQPAPGFILTPKDAAGKGSDKAAKGEKIVIYFHGGAYVIGHPLWTPFGVKLARDTGVRVYAAQYRKAVDRTSAWPAPLLDALGAWSYVTSELGFEPSNVVLVGDSAGGHLSLAVSSALGAQGAKQPGGLALCSPWTDYTVSSNSWRTKGYDYLSAAWIRNSISSITRFYTPDAVRGPVLSPALAPAGAFAHLKGTPVFLSVGTEETLEDEVRALARNLRGDGADVTVWDDEDALHDAAVFAPVFGTEESYRGFKDGVQATLDKL</sequence>
<dbReference type="InterPro" id="IPR013094">
    <property type="entry name" value="AB_hydrolase_3"/>
</dbReference>
<organism evidence="3 4">
    <name type="scientific">Vanrija humicola</name>
    <name type="common">Yeast</name>
    <name type="synonym">Cryptococcus humicola</name>
    <dbReference type="NCBI Taxonomy" id="5417"/>
    <lineage>
        <taxon>Eukaryota</taxon>
        <taxon>Fungi</taxon>
        <taxon>Dikarya</taxon>
        <taxon>Basidiomycota</taxon>
        <taxon>Agaricomycotina</taxon>
        <taxon>Tremellomycetes</taxon>
        <taxon>Trichosporonales</taxon>
        <taxon>Trichosporonaceae</taxon>
        <taxon>Vanrija</taxon>
    </lineage>
</organism>
<dbReference type="PANTHER" id="PTHR48081">
    <property type="entry name" value="AB HYDROLASE SUPERFAMILY PROTEIN C4A8.06C"/>
    <property type="match status" value="1"/>
</dbReference>
<proteinExistence type="predicted"/>
<evidence type="ECO:0000256" key="1">
    <source>
        <dbReference type="ARBA" id="ARBA00022801"/>
    </source>
</evidence>
<dbReference type="InterPro" id="IPR029058">
    <property type="entry name" value="AB_hydrolase_fold"/>
</dbReference>
<comment type="caution">
    <text evidence="3">The sequence shown here is derived from an EMBL/GenBank/DDBJ whole genome shotgun (WGS) entry which is preliminary data.</text>
</comment>
<evidence type="ECO:0000313" key="3">
    <source>
        <dbReference type="EMBL" id="TXT04307.1"/>
    </source>
</evidence>
<feature type="domain" description="Alpha/beta hydrolase fold-3" evidence="2">
    <location>
        <begin position="155"/>
        <end position="363"/>
    </location>
</feature>
<dbReference type="GO" id="GO:0016787">
    <property type="term" value="F:hydrolase activity"/>
    <property type="evidence" value="ECO:0007669"/>
    <property type="project" value="UniProtKB-KW"/>
</dbReference>
<protein>
    <recommendedName>
        <fullName evidence="2">Alpha/beta hydrolase fold-3 domain-containing protein</fullName>
    </recommendedName>
</protein>
<dbReference type="AlphaFoldDB" id="A0A7D8YZ03"/>
<keyword evidence="1" id="KW-0378">Hydrolase</keyword>
<accession>A0A7D8YZ03</accession>
<dbReference type="Pfam" id="PF07859">
    <property type="entry name" value="Abhydrolase_3"/>
    <property type="match status" value="1"/>
</dbReference>
<dbReference type="InterPro" id="IPR050300">
    <property type="entry name" value="GDXG_lipolytic_enzyme"/>
</dbReference>
<keyword evidence="4" id="KW-1185">Reference proteome</keyword>